<feature type="transmembrane region" description="Helical" evidence="7">
    <location>
        <begin position="35"/>
        <end position="57"/>
    </location>
</feature>
<feature type="transmembrane region" description="Helical" evidence="7">
    <location>
        <begin position="219"/>
        <end position="239"/>
    </location>
</feature>
<keyword evidence="4 7" id="KW-0812">Transmembrane</keyword>
<dbReference type="AlphaFoldDB" id="A0A9D2RPD9"/>
<dbReference type="PANTHER" id="PTHR43744">
    <property type="entry name" value="ABC TRANSPORTER PERMEASE PROTEIN MG189-RELATED-RELATED"/>
    <property type="match status" value="1"/>
</dbReference>
<comment type="similarity">
    <text evidence="7">Belongs to the binding-protein-dependent transport system permease family.</text>
</comment>
<evidence type="ECO:0000256" key="5">
    <source>
        <dbReference type="ARBA" id="ARBA00022989"/>
    </source>
</evidence>
<dbReference type="GO" id="GO:0055085">
    <property type="term" value="P:transmembrane transport"/>
    <property type="evidence" value="ECO:0007669"/>
    <property type="project" value="InterPro"/>
</dbReference>
<organism evidence="9 10">
    <name type="scientific">Candidatus Brachybacterium merdavium</name>
    <dbReference type="NCBI Taxonomy" id="2838513"/>
    <lineage>
        <taxon>Bacteria</taxon>
        <taxon>Bacillati</taxon>
        <taxon>Actinomycetota</taxon>
        <taxon>Actinomycetes</taxon>
        <taxon>Micrococcales</taxon>
        <taxon>Dermabacteraceae</taxon>
        <taxon>Brachybacterium</taxon>
    </lineage>
</organism>
<dbReference type="InterPro" id="IPR035906">
    <property type="entry name" value="MetI-like_sf"/>
</dbReference>
<dbReference type="CDD" id="cd06261">
    <property type="entry name" value="TM_PBP2"/>
    <property type="match status" value="1"/>
</dbReference>
<evidence type="ECO:0000259" key="8">
    <source>
        <dbReference type="PROSITE" id="PS50928"/>
    </source>
</evidence>
<dbReference type="Pfam" id="PF00528">
    <property type="entry name" value="BPD_transp_1"/>
    <property type="match status" value="1"/>
</dbReference>
<comment type="caution">
    <text evidence="9">The sequence shown here is derived from an EMBL/GenBank/DDBJ whole genome shotgun (WGS) entry which is preliminary data.</text>
</comment>
<dbReference type="GO" id="GO:0005886">
    <property type="term" value="C:plasma membrane"/>
    <property type="evidence" value="ECO:0007669"/>
    <property type="project" value="UniProtKB-SubCell"/>
</dbReference>
<dbReference type="SUPFAM" id="SSF161098">
    <property type="entry name" value="MetI-like"/>
    <property type="match status" value="1"/>
</dbReference>
<evidence type="ECO:0000256" key="1">
    <source>
        <dbReference type="ARBA" id="ARBA00004651"/>
    </source>
</evidence>
<dbReference type="PANTHER" id="PTHR43744:SF12">
    <property type="entry name" value="ABC TRANSPORTER PERMEASE PROTEIN MG189-RELATED"/>
    <property type="match status" value="1"/>
</dbReference>
<gene>
    <name evidence="9" type="ORF">H9786_08165</name>
</gene>
<dbReference type="InterPro" id="IPR000515">
    <property type="entry name" value="MetI-like"/>
</dbReference>
<feature type="transmembrane region" description="Helical" evidence="7">
    <location>
        <begin position="164"/>
        <end position="181"/>
    </location>
</feature>
<comment type="subcellular location">
    <subcellularLocation>
        <location evidence="1 7">Cell membrane</location>
        <topology evidence="1 7">Multi-pass membrane protein</topology>
    </subcellularLocation>
</comment>
<dbReference type="Gene3D" id="1.10.3720.10">
    <property type="entry name" value="MetI-like"/>
    <property type="match status" value="1"/>
</dbReference>
<evidence type="ECO:0000256" key="3">
    <source>
        <dbReference type="ARBA" id="ARBA00022475"/>
    </source>
</evidence>
<proteinExistence type="inferred from homology"/>
<feature type="transmembrane region" description="Helical" evidence="7">
    <location>
        <begin position="131"/>
        <end position="152"/>
    </location>
</feature>
<dbReference type="PROSITE" id="PS50928">
    <property type="entry name" value="ABC_TM1"/>
    <property type="match status" value="1"/>
</dbReference>
<feature type="domain" description="ABC transmembrane type-1" evidence="8">
    <location>
        <begin position="96"/>
        <end position="285"/>
    </location>
</feature>
<evidence type="ECO:0000313" key="9">
    <source>
        <dbReference type="EMBL" id="HJB10491.1"/>
    </source>
</evidence>
<evidence type="ECO:0000256" key="6">
    <source>
        <dbReference type="ARBA" id="ARBA00023136"/>
    </source>
</evidence>
<reference evidence="9" key="2">
    <citation type="submission" date="2021-04" db="EMBL/GenBank/DDBJ databases">
        <authorList>
            <person name="Gilroy R."/>
        </authorList>
    </citation>
    <scope>NUCLEOTIDE SEQUENCE</scope>
    <source>
        <strain evidence="9">ChiHjej13B12-24818</strain>
    </source>
</reference>
<evidence type="ECO:0000256" key="7">
    <source>
        <dbReference type="RuleBase" id="RU363032"/>
    </source>
</evidence>
<feature type="transmembrane region" description="Helical" evidence="7">
    <location>
        <begin position="96"/>
        <end position="119"/>
    </location>
</feature>
<evidence type="ECO:0000256" key="2">
    <source>
        <dbReference type="ARBA" id="ARBA00022448"/>
    </source>
</evidence>
<reference evidence="9" key="1">
    <citation type="journal article" date="2021" name="PeerJ">
        <title>Extensive microbial diversity within the chicken gut microbiome revealed by metagenomics and culture.</title>
        <authorList>
            <person name="Gilroy R."/>
            <person name="Ravi A."/>
            <person name="Getino M."/>
            <person name="Pursley I."/>
            <person name="Horton D.L."/>
            <person name="Alikhan N.F."/>
            <person name="Baker D."/>
            <person name="Gharbi K."/>
            <person name="Hall N."/>
            <person name="Watson M."/>
            <person name="Adriaenssens E.M."/>
            <person name="Foster-Nyarko E."/>
            <person name="Jarju S."/>
            <person name="Secka A."/>
            <person name="Antonio M."/>
            <person name="Oren A."/>
            <person name="Chaudhuri R.R."/>
            <person name="La Ragione R."/>
            <person name="Hildebrand F."/>
            <person name="Pallen M.J."/>
        </authorList>
    </citation>
    <scope>NUCLEOTIDE SEQUENCE</scope>
    <source>
        <strain evidence="9">ChiHjej13B12-24818</strain>
    </source>
</reference>
<protein>
    <submittedName>
        <fullName evidence="9">Carbohydrate ABC transporter permease</fullName>
    </submittedName>
</protein>
<sequence>MSEQTAPQEPTLRSRSGRKQTRRVQLGFFQRHPHVFVHAALILGGFVMAFPFLWQIIVSLSTQAEVTSVPPSLWPEAFRWENYAAVFERVPFLRQFGISVVVTIITVAGQIAFCSMAGFAFARMHFWGRGIIFAVILSILMVPTQAFLIPQFEIVQNLGLMNTVWGIAAPGVFSAFGTFLMRQAFLGLPSEIEEAARLDGASPWQMFWRVMLPLTKPSLSALTIITVLFAWNSLLWPLVVTTEAARMPLAVSLATMQGQHSTDYPMLMAAALMAMAPVLVVFVVLQRRVVEGLAHSGLK</sequence>
<dbReference type="EMBL" id="DWZH01000060">
    <property type="protein sequence ID" value="HJB10491.1"/>
    <property type="molecule type" value="Genomic_DNA"/>
</dbReference>
<accession>A0A9D2RPD9</accession>
<keyword evidence="6 7" id="KW-0472">Membrane</keyword>
<keyword evidence="3" id="KW-1003">Cell membrane</keyword>
<keyword evidence="5 7" id="KW-1133">Transmembrane helix</keyword>
<feature type="transmembrane region" description="Helical" evidence="7">
    <location>
        <begin position="266"/>
        <end position="285"/>
    </location>
</feature>
<name>A0A9D2RPD9_9MICO</name>
<evidence type="ECO:0000256" key="4">
    <source>
        <dbReference type="ARBA" id="ARBA00022692"/>
    </source>
</evidence>
<keyword evidence="2 7" id="KW-0813">Transport</keyword>
<evidence type="ECO:0000313" key="10">
    <source>
        <dbReference type="Proteomes" id="UP000823823"/>
    </source>
</evidence>
<dbReference type="Proteomes" id="UP000823823">
    <property type="component" value="Unassembled WGS sequence"/>
</dbReference>